<dbReference type="Pfam" id="PF11176">
    <property type="entry name" value="Tma16"/>
    <property type="match status" value="1"/>
</dbReference>
<evidence type="ECO:0000256" key="2">
    <source>
        <dbReference type="SAM" id="MobiDB-lite"/>
    </source>
</evidence>
<organism evidence="3">
    <name type="scientific">Clastoptera arizonana</name>
    <name type="common">Arizona spittle bug</name>
    <dbReference type="NCBI Taxonomy" id="38151"/>
    <lineage>
        <taxon>Eukaryota</taxon>
        <taxon>Metazoa</taxon>
        <taxon>Ecdysozoa</taxon>
        <taxon>Arthropoda</taxon>
        <taxon>Hexapoda</taxon>
        <taxon>Insecta</taxon>
        <taxon>Pterygota</taxon>
        <taxon>Neoptera</taxon>
        <taxon>Paraneoptera</taxon>
        <taxon>Hemiptera</taxon>
        <taxon>Auchenorrhyncha</taxon>
        <taxon>Cercopoidea</taxon>
        <taxon>Clastopteridae</taxon>
        <taxon>Clastoptera</taxon>
    </lineage>
</organism>
<protein>
    <recommendedName>
        <fullName evidence="4">Translation machinery-associated protein 16</fullName>
    </recommendedName>
</protein>
<dbReference type="Gene3D" id="1.20.1440.170">
    <property type="entry name" value="Translation machinery-associated protein 16-like"/>
    <property type="match status" value="1"/>
</dbReference>
<accession>A0A1B6E4P4</accession>
<name>A0A1B6E4P4_9HEMI</name>
<comment type="similarity">
    <text evidence="1">Belongs to the TMA16 family.</text>
</comment>
<dbReference type="FunFam" id="1.20.1440.170:FF:000001">
    <property type="entry name" value="Translation machinery-associated 16 homolog"/>
    <property type="match status" value="1"/>
</dbReference>
<dbReference type="GO" id="GO:0005634">
    <property type="term" value="C:nucleus"/>
    <property type="evidence" value="ECO:0007669"/>
    <property type="project" value="TreeGrafter"/>
</dbReference>
<dbReference type="EMBL" id="GEDC01004395">
    <property type="protein sequence ID" value="JAS32903.1"/>
    <property type="molecule type" value="Transcribed_RNA"/>
</dbReference>
<dbReference type="InterPro" id="IPR021346">
    <property type="entry name" value="Tma16"/>
</dbReference>
<dbReference type="PANTHER" id="PTHR13349">
    <property type="entry name" value="TRANSLATION MACHINERY-ASSOCIATED PROTEIN 16"/>
    <property type="match status" value="1"/>
</dbReference>
<evidence type="ECO:0000313" key="3">
    <source>
        <dbReference type="EMBL" id="JAS32903.1"/>
    </source>
</evidence>
<dbReference type="AlphaFoldDB" id="A0A1B6E4P4"/>
<reference evidence="3" key="1">
    <citation type="submission" date="2015-12" db="EMBL/GenBank/DDBJ databases">
        <title>De novo transcriptome assembly of four potential Pierce s Disease insect vectors from Arizona vineyards.</title>
        <authorList>
            <person name="Tassone E.E."/>
        </authorList>
    </citation>
    <scope>NUCLEOTIDE SEQUENCE</scope>
</reference>
<feature type="region of interest" description="Disordered" evidence="2">
    <location>
        <begin position="208"/>
        <end position="233"/>
    </location>
</feature>
<gene>
    <name evidence="3" type="ORF">g.11935</name>
</gene>
<feature type="region of interest" description="Disordered" evidence="2">
    <location>
        <begin position="1"/>
        <end position="20"/>
    </location>
</feature>
<dbReference type="PANTHER" id="PTHR13349:SF2">
    <property type="entry name" value="TRANSLATION MACHINERY-ASSOCIATED PROTEIN 16"/>
    <property type="match status" value="1"/>
</dbReference>
<evidence type="ECO:0008006" key="4">
    <source>
        <dbReference type="Google" id="ProtNLM"/>
    </source>
</evidence>
<sequence>MVKTKKGQSAESISHPNSRKVVQLSKQIKKIEKRKKSKNFHVLKQNIEGVKYIWFRDHLNSSTTECTHEMLANLIEQYLDRFDDELNQIKIKNTIGQRKSRQHASREDVIALTKLQERFEYENAGIELPDILQRNQLSMLMNWNGQLRFLQNFKLRRFNKKFLTSKVQISRPPSPDNMNIEMAEGSKISNMESEENKMNKPMDNEISEVVDSNSSISLNIEDKRESIEDQEMN</sequence>
<proteinExistence type="inferred from homology"/>
<evidence type="ECO:0000256" key="1">
    <source>
        <dbReference type="ARBA" id="ARBA00034127"/>
    </source>
</evidence>
<dbReference type="InterPro" id="IPR038356">
    <property type="entry name" value="Tma16_sf"/>
</dbReference>
<feature type="compositionally biased region" description="Polar residues" evidence="2">
    <location>
        <begin position="7"/>
        <end position="16"/>
    </location>
</feature>